<dbReference type="InterPro" id="IPR036188">
    <property type="entry name" value="FAD/NAD-bd_sf"/>
</dbReference>
<dbReference type="SUPFAM" id="SSF51905">
    <property type="entry name" value="FAD/NAD(P)-binding domain"/>
    <property type="match status" value="1"/>
</dbReference>
<feature type="domain" description="Amine oxidase" evidence="4">
    <location>
        <begin position="41"/>
        <end position="487"/>
    </location>
</feature>
<feature type="binding site" evidence="3">
    <location>
        <position position="268"/>
    </location>
    <ligand>
        <name>FAD</name>
        <dbReference type="ChEBI" id="CHEBI:57692"/>
    </ligand>
</feature>
<name>A0A6I4ZY52_9BACI</name>
<dbReference type="Gene3D" id="3.90.660.10">
    <property type="match status" value="1"/>
</dbReference>
<keyword evidence="2" id="KW-0560">Oxidoreductase</keyword>
<feature type="binding site" evidence="3">
    <location>
        <position position="42"/>
    </location>
    <ligand>
        <name>FAD</name>
        <dbReference type="ChEBI" id="CHEBI:57692"/>
    </ligand>
</feature>
<evidence type="ECO:0000313" key="6">
    <source>
        <dbReference type="Proteomes" id="UP000468638"/>
    </source>
</evidence>
<dbReference type="GO" id="GO:0009063">
    <property type="term" value="P:amino acid catabolic process"/>
    <property type="evidence" value="ECO:0007669"/>
    <property type="project" value="TreeGrafter"/>
</dbReference>
<evidence type="ECO:0000259" key="4">
    <source>
        <dbReference type="Pfam" id="PF01593"/>
    </source>
</evidence>
<organism evidence="5 6">
    <name type="scientific">Pontibacillus yanchengensis</name>
    <dbReference type="NCBI Taxonomy" id="462910"/>
    <lineage>
        <taxon>Bacteria</taxon>
        <taxon>Bacillati</taxon>
        <taxon>Bacillota</taxon>
        <taxon>Bacilli</taxon>
        <taxon>Bacillales</taxon>
        <taxon>Bacillaceae</taxon>
        <taxon>Pontibacillus</taxon>
    </lineage>
</organism>
<dbReference type="PANTHER" id="PTHR10742:SF342">
    <property type="entry name" value="AMINE OXIDASE"/>
    <property type="match status" value="1"/>
</dbReference>
<dbReference type="SUPFAM" id="SSF54373">
    <property type="entry name" value="FAD-linked reductases, C-terminal domain"/>
    <property type="match status" value="1"/>
</dbReference>
<dbReference type="InterPro" id="IPR002937">
    <property type="entry name" value="Amino_oxidase"/>
</dbReference>
<comment type="caution">
    <text evidence="5">The sequence shown here is derived from an EMBL/GenBank/DDBJ whole genome shotgun (WGS) entry which is preliminary data.</text>
</comment>
<dbReference type="OrthoDB" id="25353at2"/>
<comment type="cofactor">
    <cofactor evidence="1">
        <name>FAD</name>
        <dbReference type="ChEBI" id="CHEBI:57692"/>
    </cofactor>
</comment>
<proteinExistence type="predicted"/>
<dbReference type="InterPro" id="IPR001613">
    <property type="entry name" value="Flavin_amine_oxidase"/>
</dbReference>
<feature type="binding site" evidence="3">
    <location>
        <position position="464"/>
    </location>
    <ligand>
        <name>FAD</name>
        <dbReference type="ChEBI" id="CHEBI:57692"/>
    </ligand>
</feature>
<dbReference type="GO" id="GO:0001716">
    <property type="term" value="F:L-amino-acid oxidase activity"/>
    <property type="evidence" value="ECO:0007669"/>
    <property type="project" value="TreeGrafter"/>
</dbReference>
<accession>A0A6I4ZY52</accession>
<dbReference type="AlphaFoldDB" id="A0A6I4ZY52"/>
<reference evidence="5 6" key="1">
    <citation type="submission" date="2019-11" db="EMBL/GenBank/DDBJ databases">
        <title>Genome sequences of 17 halophilic strains isolated from different environments.</title>
        <authorList>
            <person name="Furrow R.E."/>
        </authorList>
    </citation>
    <scope>NUCLEOTIDE SEQUENCE [LARGE SCALE GENOMIC DNA]</scope>
    <source>
        <strain evidence="5 6">22514_16_FS</strain>
    </source>
</reference>
<dbReference type="Gene3D" id="3.50.50.60">
    <property type="entry name" value="FAD/NAD(P)-binding domain"/>
    <property type="match status" value="1"/>
</dbReference>
<dbReference type="Proteomes" id="UP000468638">
    <property type="component" value="Unassembled WGS sequence"/>
</dbReference>
<evidence type="ECO:0000256" key="1">
    <source>
        <dbReference type="ARBA" id="ARBA00001974"/>
    </source>
</evidence>
<evidence type="ECO:0000256" key="2">
    <source>
        <dbReference type="ARBA" id="ARBA00023002"/>
    </source>
</evidence>
<evidence type="ECO:0000256" key="3">
    <source>
        <dbReference type="PIRSR" id="PIRSR601613-1"/>
    </source>
</evidence>
<gene>
    <name evidence="5" type="ORF">GLW05_16005</name>
</gene>
<protein>
    <submittedName>
        <fullName evidence="5">NAD(P)-binding protein</fullName>
    </submittedName>
</protein>
<dbReference type="InterPro" id="IPR050281">
    <property type="entry name" value="Flavin_monoamine_oxidase"/>
</dbReference>
<dbReference type="Gene3D" id="1.10.405.10">
    <property type="entry name" value="Guanine Nucleotide Dissociation Inhibitor, domain 1"/>
    <property type="match status" value="1"/>
</dbReference>
<sequence>MKPEVHDYGTLTYPDDMLSIIRKGFPKVSDPKKVIIIGAGMSGLVSASLLKEAGHHVTILEGNNRIGGRVYTVREPFSKGNYIDVGAMRFPDIHKLVFEYIKKFNLPTNEFLNVTDNDVLYVNGILTTMKKYEKNPDILKYPLPPNEQGKTASELLLSAVEPFLSLYNSQSPEQQKLLRKNFDSYSFEDFLRENLIGNRLSPNAIRYIKVVLGIEGFPGYSFVDILLDIVSTIFNDELKFFEITGGNDLLPHSFLSSLGENIYCGQKVEGIIQKEEGVVVTSRDLSSDQYHSLEGDYVITTLPFSVFQFVDIFPYDTFSFKKWKAIREISYVDSVKIGLEFKHPFWKQLGIGNVITDFPTRFSYIPSHKIEEGKPGVMLGSYSWSENANLWSSQPEQERIRQALHGLSKIYGDVVYSEYLAGTTFSWNQNPFAAGAFTLYAPYQEQDLSEAVYVPQGKVHFAGEHASRFHGWVEGAIESGIRTAYEVNYRID</sequence>
<dbReference type="EMBL" id="WMEQ01000014">
    <property type="protein sequence ID" value="MYL35085.1"/>
    <property type="molecule type" value="Genomic_DNA"/>
</dbReference>
<feature type="binding site" evidence="3">
    <location>
        <begin position="86"/>
        <end position="89"/>
    </location>
    <ligand>
        <name>FAD</name>
        <dbReference type="ChEBI" id="CHEBI:57692"/>
    </ligand>
</feature>
<feature type="binding site" evidence="3">
    <location>
        <position position="89"/>
    </location>
    <ligand>
        <name>substrate</name>
    </ligand>
</feature>
<evidence type="ECO:0000313" key="5">
    <source>
        <dbReference type="EMBL" id="MYL35085.1"/>
    </source>
</evidence>
<dbReference type="Pfam" id="PF01593">
    <property type="entry name" value="Amino_oxidase"/>
    <property type="match status" value="1"/>
</dbReference>
<dbReference type="PANTHER" id="PTHR10742">
    <property type="entry name" value="FLAVIN MONOAMINE OXIDASE"/>
    <property type="match status" value="1"/>
</dbReference>
<dbReference type="PRINTS" id="PR00757">
    <property type="entry name" value="AMINEOXDASEF"/>
</dbReference>